<keyword evidence="6" id="KW-1185">Reference proteome</keyword>
<evidence type="ECO:0000256" key="1">
    <source>
        <dbReference type="PROSITE-ProRule" id="PRU00047"/>
    </source>
</evidence>
<comment type="caution">
    <text evidence="5">The sequence shown here is derived from an EMBL/GenBank/DDBJ whole genome shotgun (WGS) entry which is preliminary data.</text>
</comment>
<accession>A0ABQ5D485</accession>
<feature type="region of interest" description="Disordered" evidence="3">
    <location>
        <begin position="1305"/>
        <end position="1332"/>
    </location>
</feature>
<keyword evidence="1" id="KW-0862">Zinc</keyword>
<keyword evidence="1" id="KW-0863">Zinc-finger</keyword>
<name>A0ABQ5D485_9ASTR</name>
<dbReference type="PROSITE" id="PS50158">
    <property type="entry name" value="ZF_CCHC"/>
    <property type="match status" value="1"/>
</dbReference>
<organism evidence="5 6">
    <name type="scientific">Tanacetum coccineum</name>
    <dbReference type="NCBI Taxonomy" id="301880"/>
    <lineage>
        <taxon>Eukaryota</taxon>
        <taxon>Viridiplantae</taxon>
        <taxon>Streptophyta</taxon>
        <taxon>Embryophyta</taxon>
        <taxon>Tracheophyta</taxon>
        <taxon>Spermatophyta</taxon>
        <taxon>Magnoliopsida</taxon>
        <taxon>eudicotyledons</taxon>
        <taxon>Gunneridae</taxon>
        <taxon>Pentapetalae</taxon>
        <taxon>asterids</taxon>
        <taxon>campanulids</taxon>
        <taxon>Asterales</taxon>
        <taxon>Asteraceae</taxon>
        <taxon>Asteroideae</taxon>
        <taxon>Anthemideae</taxon>
        <taxon>Anthemidinae</taxon>
        <taxon>Tanacetum</taxon>
    </lineage>
</organism>
<evidence type="ECO:0000256" key="3">
    <source>
        <dbReference type="SAM" id="MobiDB-lite"/>
    </source>
</evidence>
<sequence>MDDPNMTMEEYIKFEEEKAHRCGRVFNWRIAKYGKIRIDDDLHDLRSVEAEFPAIVINDAFALQDALSCKYQVSTPVNDEIDFRILFDESDDKGYTIIYDKNLFSYKMIYVNNLKTDSENDNEKADIVYNDALTSKSDCLTEQTLNPRHNNESDLNDETSLPEYNVVGQNILYFNDLFPFNIIHPNDLKSDDDNDNKEIDIIQSSEDLSPLPLCEQRHPFLRYQGLEYTDVDIADFKERLERIYSREIHRVQVMDFVGMPKLMRDGLFARMVMEHRDDAGVVVFTSRAWRRLFDTRGPLVKELILEWSQETIELEAVYSGLGLHTGEEMESPSFARYWSESERMIPGKGDLHDYWRGISTDGDFLGPPSSYTLIRDPVLRLCHRMMAHSIVGGVRHLKRFATRRKSGAHISGGQFVARLAEHFGLLTVKILRGLMVITHELLIIDMGELEDVHAIRRELTEQCEVIDAIARDFSRFSTWAVTGFARMMDRAGVTYVPYSETHVPYQRRPRERISTNIGGEFTNLEDLDEPLTNFGTNEVSTASGDFGVSTARGTSQIDEDDLEELDLRWQVAMLTVRCYNCHRKGHFARECRSGRNQGKRSYGDNGRSNAPTNESSSQALVAQDGLGGYDWSNDFEIEPVNYALMAISSSSSSSSSDNEVQKCSKQCLESFKTLQKNYDSEREKHSRARLEIQGYELALESLESRILVHEKNELAWGEKYEFQNYELKCREIKINNLNLELEKVVKERDELKLKIEKWEESSKNLDELLNSQMSARDKTGLGYGTQLNEMSNNFETDSEISLSVFDVRSSDEESTPANDRFSKADGYHADPPPITGNFLTPRADISFAGLDEYAIRKKIIESKTTDQNTKPSETVGKRNEANTQKPKIVYESVNRDKVIIEDWNSYNEDDVSEMQTVSPVKTNETQTVKTRVDNIVQTSHKQGIGVLTRTGLITPVKQNEKKAVHKVSTARLVSTVRQFSPKIAQTSGSIRLIYPRMDNVRPRGSYLPIKRSYYTKPAFRPKDLKQDVKTFRVQNNTTAGTRAVVNTGKGKMDTDLKKSRWVWRPKGSYLDHVSKDSGSFMLKKFEYVDPKGISKSDHAVVDNGCFIRITGNKAYLSDYEDYNGGFVAFGSDPKGGTQDSYVVGSSGKDKEPSQEYILLPLHPHMTRIPIEDDDQVLHDELEKMIAQEVIAKALMMQQDKLLKKKRGILHLKRGQLKLPFLTNLVLVGHCCTASAHMLVSAEYSQVQYDFDAISNDGIFNGACDDKNVGVAADFNNMYATINVSPIPTLRIHKDHLKDQILGDPKSAVQTRGKIQRHSSAPTSIGEATSQTE</sequence>
<evidence type="ECO:0000313" key="6">
    <source>
        <dbReference type="Proteomes" id="UP001151760"/>
    </source>
</evidence>
<dbReference type="InterPro" id="IPR036875">
    <property type="entry name" value="Znf_CCHC_sf"/>
</dbReference>
<keyword evidence="2" id="KW-0175">Coiled coil</keyword>
<evidence type="ECO:0000259" key="4">
    <source>
        <dbReference type="PROSITE" id="PS50158"/>
    </source>
</evidence>
<dbReference type="SMART" id="SM00343">
    <property type="entry name" value="ZnF_C2HC"/>
    <property type="match status" value="1"/>
</dbReference>
<reference evidence="5" key="2">
    <citation type="submission" date="2022-01" db="EMBL/GenBank/DDBJ databases">
        <authorList>
            <person name="Yamashiro T."/>
            <person name="Shiraishi A."/>
            <person name="Satake H."/>
            <person name="Nakayama K."/>
        </authorList>
    </citation>
    <scope>NUCLEOTIDE SEQUENCE</scope>
</reference>
<feature type="compositionally biased region" description="Polar residues" evidence="3">
    <location>
        <begin position="1317"/>
        <end position="1332"/>
    </location>
</feature>
<dbReference type="Gene3D" id="4.10.60.10">
    <property type="entry name" value="Zinc finger, CCHC-type"/>
    <property type="match status" value="1"/>
</dbReference>
<feature type="domain" description="CCHC-type" evidence="4">
    <location>
        <begin position="577"/>
        <end position="593"/>
    </location>
</feature>
<feature type="region of interest" description="Disordered" evidence="3">
    <location>
        <begin position="592"/>
        <end position="617"/>
    </location>
</feature>
<dbReference type="EMBL" id="BQNB010014870">
    <property type="protein sequence ID" value="GJT33348.1"/>
    <property type="molecule type" value="Genomic_DNA"/>
</dbReference>
<protein>
    <submittedName>
        <fullName evidence="5">Ribonuclease H-like domain-containing protein</fullName>
    </submittedName>
</protein>
<gene>
    <name evidence="5" type="ORF">Tco_0923767</name>
</gene>
<evidence type="ECO:0000313" key="5">
    <source>
        <dbReference type="EMBL" id="GJT33348.1"/>
    </source>
</evidence>
<evidence type="ECO:0000256" key="2">
    <source>
        <dbReference type="SAM" id="Coils"/>
    </source>
</evidence>
<proteinExistence type="predicted"/>
<dbReference type="SUPFAM" id="SSF57756">
    <property type="entry name" value="Retrovirus zinc finger-like domains"/>
    <property type="match status" value="1"/>
</dbReference>
<reference evidence="5" key="1">
    <citation type="journal article" date="2022" name="Int. J. Mol. Sci.">
        <title>Draft Genome of Tanacetum Coccineum: Genomic Comparison of Closely Related Tanacetum-Family Plants.</title>
        <authorList>
            <person name="Yamashiro T."/>
            <person name="Shiraishi A."/>
            <person name="Nakayama K."/>
            <person name="Satake H."/>
        </authorList>
    </citation>
    <scope>NUCLEOTIDE SEQUENCE</scope>
</reference>
<dbReference type="InterPro" id="IPR001878">
    <property type="entry name" value="Znf_CCHC"/>
</dbReference>
<feature type="region of interest" description="Disordered" evidence="3">
    <location>
        <begin position="864"/>
        <end position="883"/>
    </location>
</feature>
<dbReference type="Proteomes" id="UP001151760">
    <property type="component" value="Unassembled WGS sequence"/>
</dbReference>
<feature type="region of interest" description="Disordered" evidence="3">
    <location>
        <begin position="810"/>
        <end position="835"/>
    </location>
</feature>
<keyword evidence="1" id="KW-0479">Metal-binding</keyword>
<feature type="compositionally biased region" description="Polar residues" evidence="3">
    <location>
        <begin position="606"/>
        <end position="617"/>
    </location>
</feature>
<feature type="coiled-coil region" evidence="2">
    <location>
        <begin position="685"/>
        <end position="768"/>
    </location>
</feature>